<dbReference type="InterPro" id="IPR033762">
    <property type="entry name" value="MCM_OB"/>
</dbReference>
<keyword evidence="4" id="KW-0347">Helicase</keyword>
<dbReference type="GO" id="GO:0005524">
    <property type="term" value="F:ATP binding"/>
    <property type="evidence" value="ECO:0007669"/>
    <property type="project" value="UniProtKB-KW"/>
</dbReference>
<dbReference type="PANTHER" id="PTHR11630">
    <property type="entry name" value="DNA REPLICATION LICENSING FACTOR MCM FAMILY MEMBER"/>
    <property type="match status" value="1"/>
</dbReference>
<evidence type="ECO:0000256" key="1">
    <source>
        <dbReference type="ARBA" id="ARBA00008010"/>
    </source>
</evidence>
<keyword evidence="5" id="KW-0067">ATP-binding</keyword>
<feature type="domain" description="MCM C-terminal AAA(+) ATPase" evidence="6">
    <location>
        <begin position="123"/>
        <end position="186"/>
    </location>
</feature>
<dbReference type="Proteomes" id="UP000694541">
    <property type="component" value="Unplaced"/>
</dbReference>
<dbReference type="InterPro" id="IPR027417">
    <property type="entry name" value="P-loop_NTPase"/>
</dbReference>
<dbReference type="GO" id="GO:0000724">
    <property type="term" value="P:double-strand break repair via homologous recombination"/>
    <property type="evidence" value="ECO:0007669"/>
    <property type="project" value="TreeGrafter"/>
</dbReference>
<protein>
    <recommendedName>
        <fullName evidence="2">DNA helicase</fullName>
        <ecNumber evidence="2">3.6.4.12</ecNumber>
    </recommendedName>
</protein>
<dbReference type="SUPFAM" id="SSF50249">
    <property type="entry name" value="Nucleic acid-binding proteins"/>
    <property type="match status" value="1"/>
</dbReference>
<dbReference type="GO" id="GO:0017116">
    <property type="term" value="F:single-stranded DNA helicase activity"/>
    <property type="evidence" value="ECO:0007669"/>
    <property type="project" value="TreeGrafter"/>
</dbReference>
<dbReference type="GO" id="GO:0042555">
    <property type="term" value="C:MCM complex"/>
    <property type="evidence" value="ECO:0007669"/>
    <property type="project" value="TreeGrafter"/>
</dbReference>
<reference evidence="7" key="2">
    <citation type="submission" date="2025-09" db="UniProtKB">
        <authorList>
            <consortium name="Ensembl"/>
        </authorList>
    </citation>
    <scope>IDENTIFICATION</scope>
</reference>
<dbReference type="PANTHER" id="PTHR11630:SF47">
    <property type="entry name" value="DNA HELICASE MCM8"/>
    <property type="match status" value="1"/>
</dbReference>
<evidence type="ECO:0000259" key="6">
    <source>
        <dbReference type="PROSITE" id="PS50051"/>
    </source>
</evidence>
<dbReference type="Pfam" id="PF17207">
    <property type="entry name" value="MCM_OB"/>
    <property type="match status" value="1"/>
</dbReference>
<dbReference type="AlphaFoldDB" id="A0A8B9NLF5"/>
<evidence type="ECO:0000313" key="7">
    <source>
        <dbReference type="Ensembl" id="ENSANIP00000020646.1"/>
    </source>
</evidence>
<accession>A0A8B9NLF5</accession>
<proteinExistence type="inferred from homology"/>
<dbReference type="InterPro" id="IPR031327">
    <property type="entry name" value="MCM"/>
</dbReference>
<keyword evidence="8" id="KW-1185">Reference proteome</keyword>
<evidence type="ECO:0000256" key="5">
    <source>
        <dbReference type="ARBA" id="ARBA00022840"/>
    </source>
</evidence>
<dbReference type="Gene3D" id="3.40.50.300">
    <property type="entry name" value="P-loop containing nucleotide triphosphate hydrolases"/>
    <property type="match status" value="1"/>
</dbReference>
<dbReference type="SMART" id="SM00350">
    <property type="entry name" value="MCM"/>
    <property type="match status" value="1"/>
</dbReference>
<dbReference type="Gene3D" id="2.40.50.140">
    <property type="entry name" value="Nucleic acid-binding proteins"/>
    <property type="match status" value="1"/>
</dbReference>
<dbReference type="InterPro" id="IPR001208">
    <property type="entry name" value="MCM_dom"/>
</dbReference>
<dbReference type="InterPro" id="IPR012340">
    <property type="entry name" value="NA-bd_OB-fold"/>
</dbReference>
<dbReference type="Pfam" id="PF00493">
    <property type="entry name" value="MCM"/>
    <property type="match status" value="1"/>
</dbReference>
<keyword evidence="4" id="KW-0378">Hydrolase</keyword>
<reference evidence="7" key="1">
    <citation type="submission" date="2025-08" db="UniProtKB">
        <authorList>
            <consortium name="Ensembl"/>
        </authorList>
    </citation>
    <scope>IDENTIFICATION</scope>
</reference>
<dbReference type="Ensembl" id="ENSANIT00000021332.1">
    <property type="protein sequence ID" value="ENSANIP00000020646.1"/>
    <property type="gene ID" value="ENSANIG00000014042.1"/>
</dbReference>
<dbReference type="EC" id="3.6.4.12" evidence="2"/>
<dbReference type="GO" id="GO:0005634">
    <property type="term" value="C:nucleus"/>
    <property type="evidence" value="ECO:0007669"/>
    <property type="project" value="TreeGrafter"/>
</dbReference>
<dbReference type="PROSITE" id="PS50051">
    <property type="entry name" value="MCM_2"/>
    <property type="match status" value="1"/>
</dbReference>
<dbReference type="GO" id="GO:0003697">
    <property type="term" value="F:single-stranded DNA binding"/>
    <property type="evidence" value="ECO:0007669"/>
    <property type="project" value="TreeGrafter"/>
</dbReference>
<evidence type="ECO:0000256" key="4">
    <source>
        <dbReference type="ARBA" id="ARBA00022806"/>
    </source>
</evidence>
<dbReference type="SUPFAM" id="SSF52540">
    <property type="entry name" value="P-loop containing nucleoside triphosphate hydrolases"/>
    <property type="match status" value="1"/>
</dbReference>
<evidence type="ECO:0000313" key="8">
    <source>
        <dbReference type="Proteomes" id="UP000694541"/>
    </source>
</evidence>
<keyword evidence="3" id="KW-0547">Nucleotide-binding</keyword>
<organism evidence="7 8">
    <name type="scientific">Accipiter nisus</name>
    <name type="common">Eurasian sparrowhawk</name>
    <dbReference type="NCBI Taxonomy" id="211598"/>
    <lineage>
        <taxon>Eukaryota</taxon>
        <taxon>Metazoa</taxon>
        <taxon>Chordata</taxon>
        <taxon>Craniata</taxon>
        <taxon>Vertebrata</taxon>
        <taxon>Euteleostomi</taxon>
        <taxon>Archelosauria</taxon>
        <taxon>Archosauria</taxon>
        <taxon>Dinosauria</taxon>
        <taxon>Saurischia</taxon>
        <taxon>Theropoda</taxon>
        <taxon>Coelurosauria</taxon>
        <taxon>Aves</taxon>
        <taxon>Neognathae</taxon>
        <taxon>Neoaves</taxon>
        <taxon>Telluraves</taxon>
        <taxon>Accipitrimorphae</taxon>
        <taxon>Accipitriformes</taxon>
        <taxon>Accipitridae</taxon>
        <taxon>Accipitrinae</taxon>
        <taxon>Accipiter</taxon>
    </lineage>
</organism>
<name>A0A8B9NLF5_9AVES</name>
<evidence type="ECO:0000256" key="2">
    <source>
        <dbReference type="ARBA" id="ARBA00012551"/>
    </source>
</evidence>
<comment type="similarity">
    <text evidence="1">Belongs to the MCM family.</text>
</comment>
<sequence>MHGVYTRLVFCRVQELMSDDQREAGRIPRTIECELVQDLVDSCVPGDMVTITGIVKVSSTEEGASKNKNDKCMFLLYIEVNSISNSKGQNQKNFDDETFQRSFMEFSLKDLYAVQEIQAEENLFRLIVNSLCPAIYGHEIVKAGLALALFGGCQKFVDDKNRIPVRGDPHVLVVGDPGLGKSQMLQGSGLLKHLSQQAYLVKCVGFQV</sequence>
<evidence type="ECO:0000256" key="3">
    <source>
        <dbReference type="ARBA" id="ARBA00022741"/>
    </source>
</evidence>